<feature type="compositionally biased region" description="Basic and acidic residues" evidence="1">
    <location>
        <begin position="277"/>
        <end position="291"/>
    </location>
</feature>
<sequence length="361" mass="39610">MAEEQKPQAPIQRTAREITTGVDAKAPTLSLQPRNFAELWDFAKMIADTDFVPLALRGKPGSVIAAIQYGNEVGLPPMTSLRWIAVINGVPSLWGDGYWMLIRSHPLCQSAKELPPDEALAKGYGECTIHRRGDSEPTVRRYTIAMAEKAGLWGGKGSTPEKKQYSPWFTNPGRMLQMRARALCGRDTIPEATGPLYMREEVEDFEAIETTATEVKEEPLKIPQAVKDETNEQTQPNPVETPVSSGDGSLSSESAESQPQGTGTPPAPSGAGQSGEKPTEKVKAEGTKEKTPISSREWIANITDWLENRATTDEILATENYASQNMRGLTGAQQLEVCKIWNNRRKQIVKEREAAKASESS</sequence>
<evidence type="ECO:0000256" key="1">
    <source>
        <dbReference type="SAM" id="MobiDB-lite"/>
    </source>
</evidence>
<organism evidence="2 3">
    <name type="scientific">Candidatus Amesbacteria bacterium GW2011_GWB1_48_13</name>
    <dbReference type="NCBI Taxonomy" id="1618362"/>
    <lineage>
        <taxon>Bacteria</taxon>
        <taxon>Candidatus Amesiibacteriota</taxon>
    </lineage>
</organism>
<feature type="region of interest" description="Disordered" evidence="1">
    <location>
        <begin position="211"/>
        <end position="295"/>
    </location>
</feature>
<proteinExistence type="predicted"/>
<evidence type="ECO:0000313" key="3">
    <source>
        <dbReference type="Proteomes" id="UP000034694"/>
    </source>
</evidence>
<comment type="caution">
    <text evidence="2">The sequence shown here is derived from an EMBL/GenBank/DDBJ whole genome shotgun (WGS) entry which is preliminary data.</text>
</comment>
<feature type="compositionally biased region" description="Low complexity" evidence="1">
    <location>
        <begin position="244"/>
        <end position="275"/>
    </location>
</feature>
<evidence type="ECO:0000313" key="2">
    <source>
        <dbReference type="EMBL" id="KKU98268.1"/>
    </source>
</evidence>
<gene>
    <name evidence="2" type="ORF">UY28_C0004G0006</name>
</gene>
<protein>
    <submittedName>
        <fullName evidence="2">Uncharacterized protein</fullName>
    </submittedName>
</protein>
<feature type="compositionally biased region" description="Basic and acidic residues" evidence="1">
    <location>
        <begin position="214"/>
        <end position="230"/>
    </location>
</feature>
<dbReference type="AlphaFoldDB" id="A0A0G1X6M9"/>
<accession>A0A0G1X6M9</accession>
<dbReference type="EMBL" id="LCPK01000004">
    <property type="protein sequence ID" value="KKU98268.1"/>
    <property type="molecule type" value="Genomic_DNA"/>
</dbReference>
<dbReference type="Proteomes" id="UP000034694">
    <property type="component" value="Unassembled WGS sequence"/>
</dbReference>
<name>A0A0G1X6M9_9BACT</name>
<reference evidence="2 3" key="1">
    <citation type="journal article" date="2015" name="Nature">
        <title>rRNA introns, odd ribosomes, and small enigmatic genomes across a large radiation of phyla.</title>
        <authorList>
            <person name="Brown C.T."/>
            <person name="Hug L.A."/>
            <person name="Thomas B.C."/>
            <person name="Sharon I."/>
            <person name="Castelle C.J."/>
            <person name="Singh A."/>
            <person name="Wilkins M.J."/>
            <person name="Williams K.H."/>
            <person name="Banfield J.F."/>
        </authorList>
    </citation>
    <scope>NUCLEOTIDE SEQUENCE [LARGE SCALE GENOMIC DNA]</scope>
</reference>